<protein>
    <submittedName>
        <fullName evidence="4">Phage terminase large subunit</fullName>
    </submittedName>
</protein>
<keyword evidence="5" id="KW-1185">Reference proteome</keyword>
<evidence type="ECO:0000259" key="3">
    <source>
        <dbReference type="Pfam" id="PF17289"/>
    </source>
</evidence>
<dbReference type="Proteomes" id="UP001165369">
    <property type="component" value="Unassembled WGS sequence"/>
</dbReference>
<dbReference type="InterPro" id="IPR035421">
    <property type="entry name" value="Terminase_6C"/>
</dbReference>
<dbReference type="RefSeq" id="WP_250063828.1">
    <property type="nucleotide sequence ID" value="NZ_JAMJPK010000011.1"/>
</dbReference>
<keyword evidence="1" id="KW-1188">Viral release from host cell</keyword>
<sequence length="499" mass="56371">MAKRFVKSREYKFHLSQEELSEIPIHAPLSKKQEMYTQEEDATIVVMGGAAASGKTQTSIHRIFLRAMNDPHYVCTVLRHNKNALTQGGSFWETIRQEWEPYGVSFNGISNVARFPNGAFVKLHYIDNNKSDFQSMQCSMHIEEGAELGIQESDVVYLISRLRGKSKYKPQLTITCNPEKDSYMRSWLEKGGYLTEDGFPKKEMDGKTTYFLQKNGAIEFFQTRKEIEDLYGKETSTFALPFVFISGNVDDNPYILKHDPQYRFNLLNMERVEKEKLYDGNWLASSTAEGYAKREYFREIALSDIPLGLPTMRAWDFAASKPSEASPNPDASVGIKCSYDKSTGDFYILDMVKLKDRSAVVEQALIKAAKDDGTGVYVSIPVDPGAAGKHSSDLRKARLMSEGSKVVLSKTRGSKLSRAEPFLLALQEGKVHILKDVFDQETYTNIENFTGKRNKFFDDEIDSLSDCYNNLVKGNLIPSIKLPNKDNARLRSLGGSTLL</sequence>
<feature type="domain" description="Terminase large subunit gp17-like C-terminal" evidence="3">
    <location>
        <begin position="314"/>
        <end position="470"/>
    </location>
</feature>
<gene>
    <name evidence="4" type="primary">terL</name>
    <name evidence="4" type="ORF">M8009_18295</name>
</gene>
<dbReference type="EMBL" id="JAMJPK010000011">
    <property type="protein sequence ID" value="MCL7942233.1"/>
    <property type="molecule type" value="Genomic_DNA"/>
</dbReference>
<name>A0ABT0T627_9GAMM</name>
<proteinExistence type="predicted"/>
<dbReference type="Pfam" id="PF17289">
    <property type="entry name" value="Terminase_6C"/>
    <property type="match status" value="1"/>
</dbReference>
<dbReference type="NCBIfam" id="TIGR01630">
    <property type="entry name" value="psiM2_ORF9"/>
    <property type="match status" value="1"/>
</dbReference>
<evidence type="ECO:0000313" key="4">
    <source>
        <dbReference type="EMBL" id="MCL7942233.1"/>
    </source>
</evidence>
<feature type="domain" description="Phage terminase large subunit N-terminal" evidence="2">
    <location>
        <begin position="43"/>
        <end position="190"/>
    </location>
</feature>
<reference evidence="4" key="1">
    <citation type="submission" date="2022-05" db="EMBL/GenBank/DDBJ databases">
        <title>Halomonas geminus sp. nov. and Halomonas llamarensis sp. nov. isolated from high-altitude salars of the Atacama Desert.</title>
        <authorList>
            <person name="Hintersatz C."/>
            <person name="Rojas L.A."/>
            <person name="Wei T.-S."/>
            <person name="Kutschke S."/>
            <person name="Lehmann F."/>
            <person name="Jain R."/>
            <person name="Pollmann K."/>
        </authorList>
    </citation>
    <scope>NUCLEOTIDE SEQUENCE</scope>
    <source>
        <strain evidence="4">ATCH28</strain>
    </source>
</reference>
<dbReference type="InterPro" id="IPR006517">
    <property type="entry name" value="Phage_terminase_lsu-like_C"/>
</dbReference>
<dbReference type="InterPro" id="IPR027417">
    <property type="entry name" value="P-loop_NTPase"/>
</dbReference>
<evidence type="ECO:0000256" key="1">
    <source>
        <dbReference type="ARBA" id="ARBA00022612"/>
    </source>
</evidence>
<dbReference type="Gene3D" id="3.40.50.300">
    <property type="entry name" value="P-loop containing nucleotide triphosphate hydrolases"/>
    <property type="match status" value="1"/>
</dbReference>
<dbReference type="Pfam" id="PF04466">
    <property type="entry name" value="Terminase_3"/>
    <property type="match status" value="1"/>
</dbReference>
<organism evidence="4 5">
    <name type="scientific">Halomonas gemina</name>
    <dbReference type="NCBI Taxonomy" id="2945105"/>
    <lineage>
        <taxon>Bacteria</taxon>
        <taxon>Pseudomonadati</taxon>
        <taxon>Pseudomonadota</taxon>
        <taxon>Gammaproteobacteria</taxon>
        <taxon>Oceanospirillales</taxon>
        <taxon>Halomonadaceae</taxon>
        <taxon>Halomonas</taxon>
    </lineage>
</organism>
<comment type="caution">
    <text evidence="4">The sequence shown here is derived from an EMBL/GenBank/DDBJ whole genome shotgun (WGS) entry which is preliminary data.</text>
</comment>
<evidence type="ECO:0000259" key="2">
    <source>
        <dbReference type="Pfam" id="PF04466"/>
    </source>
</evidence>
<evidence type="ECO:0000313" key="5">
    <source>
        <dbReference type="Proteomes" id="UP001165369"/>
    </source>
</evidence>
<accession>A0ABT0T627</accession>
<dbReference type="InterPro" id="IPR035412">
    <property type="entry name" value="Terminase_L_N"/>
</dbReference>